<keyword evidence="2" id="KW-0812">Transmembrane</keyword>
<keyword evidence="2" id="KW-0472">Membrane</keyword>
<dbReference type="AlphaFoldDB" id="A0A5B7HW47"/>
<keyword evidence="2" id="KW-1133">Transmembrane helix</keyword>
<accession>A0A5B7HW47</accession>
<protein>
    <submittedName>
        <fullName evidence="3">Uncharacterized protein</fullName>
    </submittedName>
</protein>
<comment type="caution">
    <text evidence="3">The sequence shown here is derived from an EMBL/GenBank/DDBJ whole genome shotgun (WGS) entry which is preliminary data.</text>
</comment>
<proteinExistence type="predicted"/>
<feature type="compositionally biased region" description="Basic and acidic residues" evidence="1">
    <location>
        <begin position="67"/>
        <end position="79"/>
    </location>
</feature>
<evidence type="ECO:0000313" key="3">
    <source>
        <dbReference type="EMBL" id="MPC77311.1"/>
    </source>
</evidence>
<evidence type="ECO:0000256" key="2">
    <source>
        <dbReference type="SAM" id="Phobius"/>
    </source>
</evidence>
<evidence type="ECO:0000313" key="4">
    <source>
        <dbReference type="Proteomes" id="UP000324222"/>
    </source>
</evidence>
<sequence length="79" mass="8961">METFHDTVVTVEMVVVVIVVVIVVVKVVVVLRDDLGFRVADWKRQGPATRLIAGQRNTRLHTSGRPKHCDEHDFSQVRV</sequence>
<keyword evidence="4" id="KW-1185">Reference proteome</keyword>
<feature type="region of interest" description="Disordered" evidence="1">
    <location>
        <begin position="60"/>
        <end position="79"/>
    </location>
</feature>
<organism evidence="3 4">
    <name type="scientific">Portunus trituberculatus</name>
    <name type="common">Swimming crab</name>
    <name type="synonym">Neptunus trituberculatus</name>
    <dbReference type="NCBI Taxonomy" id="210409"/>
    <lineage>
        <taxon>Eukaryota</taxon>
        <taxon>Metazoa</taxon>
        <taxon>Ecdysozoa</taxon>
        <taxon>Arthropoda</taxon>
        <taxon>Crustacea</taxon>
        <taxon>Multicrustacea</taxon>
        <taxon>Malacostraca</taxon>
        <taxon>Eumalacostraca</taxon>
        <taxon>Eucarida</taxon>
        <taxon>Decapoda</taxon>
        <taxon>Pleocyemata</taxon>
        <taxon>Brachyura</taxon>
        <taxon>Eubrachyura</taxon>
        <taxon>Portunoidea</taxon>
        <taxon>Portunidae</taxon>
        <taxon>Portuninae</taxon>
        <taxon>Portunus</taxon>
    </lineage>
</organism>
<evidence type="ECO:0000256" key="1">
    <source>
        <dbReference type="SAM" id="MobiDB-lite"/>
    </source>
</evidence>
<name>A0A5B7HW47_PORTR</name>
<dbReference type="Proteomes" id="UP000324222">
    <property type="component" value="Unassembled WGS sequence"/>
</dbReference>
<reference evidence="3 4" key="1">
    <citation type="submission" date="2019-05" db="EMBL/GenBank/DDBJ databases">
        <title>Another draft genome of Portunus trituberculatus and its Hox gene families provides insights of decapod evolution.</title>
        <authorList>
            <person name="Jeong J.-H."/>
            <person name="Song I."/>
            <person name="Kim S."/>
            <person name="Choi T."/>
            <person name="Kim D."/>
            <person name="Ryu S."/>
            <person name="Kim W."/>
        </authorList>
    </citation>
    <scope>NUCLEOTIDE SEQUENCE [LARGE SCALE GENOMIC DNA]</scope>
    <source>
        <tissue evidence="3">Muscle</tissue>
    </source>
</reference>
<feature type="transmembrane region" description="Helical" evidence="2">
    <location>
        <begin position="13"/>
        <end position="31"/>
    </location>
</feature>
<dbReference type="EMBL" id="VSRR010045580">
    <property type="protein sequence ID" value="MPC77311.1"/>
    <property type="molecule type" value="Genomic_DNA"/>
</dbReference>
<gene>
    <name evidence="3" type="ORF">E2C01_071763</name>
</gene>